<comment type="function">
    <text evidence="1 6">Exhibits S-adenosyl-L-methionine-dependent methyltransferase activity.</text>
</comment>
<evidence type="ECO:0000313" key="8">
    <source>
        <dbReference type="Proteomes" id="UP000460272"/>
    </source>
</evidence>
<evidence type="ECO:0000313" key="7">
    <source>
        <dbReference type="EMBL" id="TVZ05210.1"/>
    </source>
</evidence>
<proteinExistence type="inferred from homology"/>
<organism evidence="7 8">
    <name type="scientific">Trebonia kvetii</name>
    <dbReference type="NCBI Taxonomy" id="2480626"/>
    <lineage>
        <taxon>Bacteria</taxon>
        <taxon>Bacillati</taxon>
        <taxon>Actinomycetota</taxon>
        <taxon>Actinomycetes</taxon>
        <taxon>Streptosporangiales</taxon>
        <taxon>Treboniaceae</taxon>
        <taxon>Trebonia</taxon>
    </lineage>
</organism>
<sequence>MDNEPSGTALTAAAARAAHLIVDDEPRIFADPLAAALLGDRAAELTGYHTLHGTHPVLAGARVQVTCRSRYTEQALARAAAGGVRQYVILGAGLDSFAYRGGCDGSLRVFEVDHPASQDYKRAALAVARIPVPGGVTFVPADLAADSLAGCLADAGFDAAAPAVVGWLGVTMYLTAAAVTATMTAIAGLAAGSELIADYMLPEGSRDEAGALYGTLVAQASAERGEPWLSCFTPAEMADIAARAGFGDIRAVSQRDTIPARFWRRTDALKPAALAMLFHGKVPSR</sequence>
<evidence type="ECO:0000256" key="4">
    <source>
        <dbReference type="ARBA" id="ARBA00022679"/>
    </source>
</evidence>
<dbReference type="PANTHER" id="PTHR43619">
    <property type="entry name" value="S-ADENOSYL-L-METHIONINE-DEPENDENT METHYLTRANSFERASE YKTD-RELATED"/>
    <property type="match status" value="1"/>
</dbReference>
<dbReference type="NCBIfam" id="TIGR00027">
    <property type="entry name" value="mthyl_TIGR00027"/>
    <property type="match status" value="1"/>
</dbReference>
<dbReference type="Pfam" id="PF04072">
    <property type="entry name" value="LCM"/>
    <property type="match status" value="1"/>
</dbReference>
<evidence type="ECO:0000256" key="2">
    <source>
        <dbReference type="ARBA" id="ARBA00008138"/>
    </source>
</evidence>
<comment type="similarity">
    <text evidence="2 6">Belongs to the UPF0677 family.</text>
</comment>
<gene>
    <name evidence="7" type="ORF">EAS64_11510</name>
</gene>
<dbReference type="EMBL" id="RPFW01000002">
    <property type="protein sequence ID" value="TVZ05210.1"/>
    <property type="molecule type" value="Genomic_DNA"/>
</dbReference>
<dbReference type="InterPro" id="IPR029063">
    <property type="entry name" value="SAM-dependent_MTases_sf"/>
</dbReference>
<keyword evidence="3 6" id="KW-0489">Methyltransferase</keyword>
<protein>
    <recommendedName>
        <fullName evidence="6">S-adenosyl-L-methionine-dependent methyltransferase</fullName>
        <ecNumber evidence="6">2.1.1.-</ecNumber>
    </recommendedName>
</protein>
<dbReference type="AlphaFoldDB" id="A0A6P2C222"/>
<dbReference type="SUPFAM" id="SSF53335">
    <property type="entry name" value="S-adenosyl-L-methionine-dependent methyltransferases"/>
    <property type="match status" value="1"/>
</dbReference>
<comment type="caution">
    <text evidence="7">The sequence shown here is derived from an EMBL/GenBank/DDBJ whole genome shotgun (WGS) entry which is preliminary data.</text>
</comment>
<dbReference type="GO" id="GO:0008168">
    <property type="term" value="F:methyltransferase activity"/>
    <property type="evidence" value="ECO:0007669"/>
    <property type="project" value="UniProtKB-UniRule"/>
</dbReference>
<dbReference type="RefSeq" id="WP_145852913.1">
    <property type="nucleotide sequence ID" value="NZ_RPFW01000002.1"/>
</dbReference>
<dbReference type="GO" id="GO:0032259">
    <property type="term" value="P:methylation"/>
    <property type="evidence" value="ECO:0007669"/>
    <property type="project" value="UniProtKB-KW"/>
</dbReference>
<keyword evidence="8" id="KW-1185">Reference proteome</keyword>
<dbReference type="Proteomes" id="UP000460272">
    <property type="component" value="Unassembled WGS sequence"/>
</dbReference>
<name>A0A6P2C222_9ACTN</name>
<keyword evidence="4 7" id="KW-0808">Transferase</keyword>
<keyword evidence="5 6" id="KW-0949">S-adenosyl-L-methionine</keyword>
<evidence type="ECO:0000256" key="5">
    <source>
        <dbReference type="ARBA" id="ARBA00022691"/>
    </source>
</evidence>
<dbReference type="PANTHER" id="PTHR43619:SF2">
    <property type="entry name" value="S-ADENOSYL-L-METHIONINE-DEPENDENT METHYLTRANSFERASES SUPERFAMILY PROTEIN"/>
    <property type="match status" value="1"/>
</dbReference>
<evidence type="ECO:0000256" key="3">
    <source>
        <dbReference type="ARBA" id="ARBA00022603"/>
    </source>
</evidence>
<dbReference type="InterPro" id="IPR011610">
    <property type="entry name" value="SAM_mthyl_Trfase_ML2640-like"/>
</dbReference>
<dbReference type="EC" id="2.1.1.-" evidence="6"/>
<evidence type="ECO:0000256" key="6">
    <source>
        <dbReference type="RuleBase" id="RU362030"/>
    </source>
</evidence>
<accession>A0A6P2C222</accession>
<evidence type="ECO:0000256" key="1">
    <source>
        <dbReference type="ARBA" id="ARBA00003907"/>
    </source>
</evidence>
<reference evidence="7 8" key="1">
    <citation type="submission" date="2018-11" db="EMBL/GenBank/DDBJ databases">
        <title>Trebonia kvetii gen.nov., sp.nov., a novel acidophilic actinobacterium, and proposal of the new actinobacterial family Treboniaceae fam. nov.</title>
        <authorList>
            <person name="Rapoport D."/>
            <person name="Sagova-Mareckova M."/>
            <person name="Sedlacek I."/>
            <person name="Provaznik J."/>
            <person name="Kralova S."/>
            <person name="Pavlinic D."/>
            <person name="Benes V."/>
            <person name="Kopecky J."/>
        </authorList>
    </citation>
    <scope>NUCLEOTIDE SEQUENCE [LARGE SCALE GENOMIC DNA]</scope>
    <source>
        <strain evidence="7 8">15Tr583</strain>
    </source>
</reference>
<dbReference type="InterPro" id="IPR007213">
    <property type="entry name" value="Ppm1/Ppm2/Tcmp"/>
</dbReference>
<dbReference type="Gene3D" id="3.40.50.150">
    <property type="entry name" value="Vaccinia Virus protein VP39"/>
    <property type="match status" value="1"/>
</dbReference>
<dbReference type="OrthoDB" id="9806164at2"/>